<organism evidence="3 4">
    <name type="scientific">Brevibacterium yomogidense</name>
    <dbReference type="NCBI Taxonomy" id="946573"/>
    <lineage>
        <taxon>Bacteria</taxon>
        <taxon>Bacillati</taxon>
        <taxon>Actinomycetota</taxon>
        <taxon>Actinomycetes</taxon>
        <taxon>Micrococcales</taxon>
        <taxon>Brevibacteriaceae</taxon>
        <taxon>Brevibacterium</taxon>
    </lineage>
</organism>
<keyword evidence="4" id="KW-1185">Reference proteome</keyword>
<dbReference type="Pfam" id="PF04909">
    <property type="entry name" value="Amidohydro_2"/>
    <property type="match status" value="1"/>
</dbReference>
<protein>
    <recommendedName>
        <fullName evidence="2">Amidohydrolase-related domain-containing protein</fullName>
    </recommendedName>
</protein>
<dbReference type="PANTHER" id="PTHR21240:SF28">
    <property type="entry name" value="ISO-OROTATE DECARBOXYLASE (EUROFUNG)"/>
    <property type="match status" value="1"/>
</dbReference>
<dbReference type="GO" id="GO:0016831">
    <property type="term" value="F:carboxy-lyase activity"/>
    <property type="evidence" value="ECO:0007669"/>
    <property type="project" value="InterPro"/>
</dbReference>
<evidence type="ECO:0000313" key="3">
    <source>
        <dbReference type="EMBL" id="SLM94003.1"/>
    </source>
</evidence>
<gene>
    <name evidence="3" type="ORF">FM105_03910</name>
</gene>
<dbReference type="Proteomes" id="UP000196581">
    <property type="component" value="Unassembled WGS sequence"/>
</dbReference>
<name>A0A1X6X514_9MICO</name>
<dbReference type="Gene3D" id="3.20.20.140">
    <property type="entry name" value="Metal-dependent hydrolases"/>
    <property type="match status" value="1"/>
</dbReference>
<sequence>MPDNAARPDAVTLPTDEPQRLRSIADDLRIPGFVDIHTHFMPENVLAKVWAYFDRAEERGLQTWPIAYRWSEEERVARLRDMGVIGFTSMLYPHKPGMAAWLNSWSADFAARTPACAQTSTFFPEPEAAAYTQRALESGTRVFKSHIQVGGYDPSDPLLEPVWAQIEEAGTPVVIHCGSGPVPGRHTGLDPVVEVLRRHPKLVFVIAHTGMPEYREFIQLAEDFENVCLDTCMTFTPYVEATMPFPDDLLGRLVALQDKVVLGSDFPNIPYSYSVQIDAIRGLDLGEEFERKVLHDNGARLLGLD</sequence>
<evidence type="ECO:0000256" key="1">
    <source>
        <dbReference type="ARBA" id="ARBA00023239"/>
    </source>
</evidence>
<keyword evidence="1" id="KW-0456">Lyase</keyword>
<reference evidence="4" key="1">
    <citation type="submission" date="2017-02" db="EMBL/GenBank/DDBJ databases">
        <authorList>
            <person name="Dridi B."/>
        </authorList>
    </citation>
    <scope>NUCLEOTIDE SEQUENCE [LARGE SCALE GENOMIC DNA]</scope>
    <source>
        <strain evidence="4">B Co 03.10</strain>
    </source>
</reference>
<dbReference type="GO" id="GO:0016787">
    <property type="term" value="F:hydrolase activity"/>
    <property type="evidence" value="ECO:0007669"/>
    <property type="project" value="InterPro"/>
</dbReference>
<dbReference type="InterPro" id="IPR032466">
    <property type="entry name" value="Metal_Hydrolase"/>
</dbReference>
<dbReference type="CDD" id="cd01292">
    <property type="entry name" value="metallo-dependent_hydrolases"/>
    <property type="match status" value="1"/>
</dbReference>
<feature type="domain" description="Amidohydrolase-related" evidence="2">
    <location>
        <begin position="34"/>
        <end position="304"/>
    </location>
</feature>
<dbReference type="EMBL" id="FWFF01000004">
    <property type="protein sequence ID" value="SLM94003.1"/>
    <property type="molecule type" value="Genomic_DNA"/>
</dbReference>
<dbReference type="InterPro" id="IPR006680">
    <property type="entry name" value="Amidohydro-rel"/>
</dbReference>
<accession>A0A1X6X514</accession>
<evidence type="ECO:0000313" key="4">
    <source>
        <dbReference type="Proteomes" id="UP000196581"/>
    </source>
</evidence>
<dbReference type="SUPFAM" id="SSF51556">
    <property type="entry name" value="Metallo-dependent hydrolases"/>
    <property type="match status" value="1"/>
</dbReference>
<proteinExistence type="predicted"/>
<dbReference type="GO" id="GO:0019748">
    <property type="term" value="P:secondary metabolic process"/>
    <property type="evidence" value="ECO:0007669"/>
    <property type="project" value="TreeGrafter"/>
</dbReference>
<dbReference type="GO" id="GO:0005737">
    <property type="term" value="C:cytoplasm"/>
    <property type="evidence" value="ECO:0007669"/>
    <property type="project" value="TreeGrafter"/>
</dbReference>
<dbReference type="AlphaFoldDB" id="A0A1X6X514"/>
<evidence type="ECO:0000259" key="2">
    <source>
        <dbReference type="Pfam" id="PF04909"/>
    </source>
</evidence>
<dbReference type="PANTHER" id="PTHR21240">
    <property type="entry name" value="2-AMINO-3-CARBOXYLMUCONATE-6-SEMIALDEHYDE DECARBOXYLASE"/>
    <property type="match status" value="1"/>
</dbReference>
<dbReference type="InterPro" id="IPR032465">
    <property type="entry name" value="ACMSD"/>
</dbReference>
<dbReference type="RefSeq" id="WP_087005063.1">
    <property type="nucleotide sequence ID" value="NZ_FWFF01000004.1"/>
</dbReference>